<protein>
    <submittedName>
        <fullName evidence="6">Copper resistance protein</fullName>
    </submittedName>
</protein>
<feature type="domain" description="CopC" evidence="5">
    <location>
        <begin position="28"/>
        <end position="123"/>
    </location>
</feature>
<reference evidence="6 7" key="1">
    <citation type="submission" date="2019-08" db="EMBL/GenBank/DDBJ databases">
        <authorList>
            <person name="Peeters C."/>
        </authorList>
    </citation>
    <scope>NUCLEOTIDE SEQUENCE [LARGE SCALE GENOMIC DNA]</scope>
    <source>
        <strain evidence="6 7">LMG 30175</strain>
    </source>
</reference>
<dbReference type="PANTHER" id="PTHR34820:SF4">
    <property type="entry name" value="INNER MEMBRANE PROTEIN YEBZ"/>
    <property type="match status" value="1"/>
</dbReference>
<dbReference type="InterPro" id="IPR007348">
    <property type="entry name" value="CopC_dom"/>
</dbReference>
<dbReference type="GO" id="GO:0030313">
    <property type="term" value="C:cell envelope"/>
    <property type="evidence" value="ECO:0007669"/>
    <property type="project" value="UniProtKB-SubCell"/>
</dbReference>
<dbReference type="AlphaFoldDB" id="A0A5E4ZCI1"/>
<comment type="subcellular location">
    <subcellularLocation>
        <location evidence="1">Cell envelope</location>
    </subcellularLocation>
</comment>
<evidence type="ECO:0000313" key="7">
    <source>
        <dbReference type="Proteomes" id="UP000414233"/>
    </source>
</evidence>
<proteinExistence type="predicted"/>
<dbReference type="GO" id="GO:0005886">
    <property type="term" value="C:plasma membrane"/>
    <property type="evidence" value="ECO:0007669"/>
    <property type="project" value="TreeGrafter"/>
</dbReference>
<dbReference type="Gene3D" id="2.60.40.1220">
    <property type="match status" value="1"/>
</dbReference>
<evidence type="ECO:0000256" key="3">
    <source>
        <dbReference type="ARBA" id="ARBA00022729"/>
    </source>
</evidence>
<evidence type="ECO:0000313" key="6">
    <source>
        <dbReference type="EMBL" id="VVE58312.1"/>
    </source>
</evidence>
<evidence type="ECO:0000256" key="2">
    <source>
        <dbReference type="ARBA" id="ARBA00022723"/>
    </source>
</evidence>
<dbReference type="GO" id="GO:0005507">
    <property type="term" value="F:copper ion binding"/>
    <property type="evidence" value="ECO:0007669"/>
    <property type="project" value="InterPro"/>
</dbReference>
<gene>
    <name evidence="6" type="ORF">PTE30175_05219</name>
</gene>
<keyword evidence="4" id="KW-0186">Copper</keyword>
<dbReference type="Pfam" id="PF04234">
    <property type="entry name" value="CopC"/>
    <property type="match status" value="1"/>
</dbReference>
<dbReference type="PANTHER" id="PTHR34820">
    <property type="entry name" value="INNER MEMBRANE PROTEIN YEBZ"/>
    <property type="match status" value="1"/>
</dbReference>
<sequence>MSAHIRQGLLRGLVSVVILLEGGAAWAHAAPVHQTPTAGAELTAPPTEIRIEFDDALEPAFSSLSVTDSAGHRVNVSKSQVSPANQKVMLLGVPVLPPGAYRVRWVAVAHDGHRTQGGYAFRVK</sequence>
<dbReference type="OrthoDB" id="9796814at2"/>
<dbReference type="InterPro" id="IPR014755">
    <property type="entry name" value="Cu-Rt/internalin_Ig-like"/>
</dbReference>
<dbReference type="InterPro" id="IPR014756">
    <property type="entry name" value="Ig_E-set"/>
</dbReference>
<dbReference type="GO" id="GO:0046688">
    <property type="term" value="P:response to copper ion"/>
    <property type="evidence" value="ECO:0007669"/>
    <property type="project" value="InterPro"/>
</dbReference>
<keyword evidence="7" id="KW-1185">Reference proteome</keyword>
<evidence type="ECO:0000256" key="4">
    <source>
        <dbReference type="ARBA" id="ARBA00023008"/>
    </source>
</evidence>
<dbReference type="Proteomes" id="UP000414233">
    <property type="component" value="Unassembled WGS sequence"/>
</dbReference>
<keyword evidence="2" id="KW-0479">Metal-binding</keyword>
<organism evidence="6 7">
    <name type="scientific">Pandoraea terrae</name>
    <dbReference type="NCBI Taxonomy" id="1537710"/>
    <lineage>
        <taxon>Bacteria</taxon>
        <taxon>Pseudomonadati</taxon>
        <taxon>Pseudomonadota</taxon>
        <taxon>Betaproteobacteria</taxon>
        <taxon>Burkholderiales</taxon>
        <taxon>Burkholderiaceae</taxon>
        <taxon>Pandoraea</taxon>
    </lineage>
</organism>
<dbReference type="InterPro" id="IPR032694">
    <property type="entry name" value="CopC/D"/>
</dbReference>
<dbReference type="GO" id="GO:0006825">
    <property type="term" value="P:copper ion transport"/>
    <property type="evidence" value="ECO:0007669"/>
    <property type="project" value="InterPro"/>
</dbReference>
<name>A0A5E4ZCI1_9BURK</name>
<dbReference type="RefSeq" id="WP_150699950.1">
    <property type="nucleotide sequence ID" value="NZ_CABPRZ010000036.1"/>
</dbReference>
<dbReference type="EMBL" id="CABPRZ010000036">
    <property type="protein sequence ID" value="VVE58312.1"/>
    <property type="molecule type" value="Genomic_DNA"/>
</dbReference>
<dbReference type="SUPFAM" id="SSF81296">
    <property type="entry name" value="E set domains"/>
    <property type="match status" value="1"/>
</dbReference>
<keyword evidence="3" id="KW-0732">Signal</keyword>
<evidence type="ECO:0000259" key="5">
    <source>
        <dbReference type="Pfam" id="PF04234"/>
    </source>
</evidence>
<accession>A0A5E4ZCI1</accession>
<dbReference type="GO" id="GO:0042597">
    <property type="term" value="C:periplasmic space"/>
    <property type="evidence" value="ECO:0007669"/>
    <property type="project" value="InterPro"/>
</dbReference>
<evidence type="ECO:0000256" key="1">
    <source>
        <dbReference type="ARBA" id="ARBA00004196"/>
    </source>
</evidence>